<dbReference type="Pfam" id="PF02153">
    <property type="entry name" value="PDH_N"/>
    <property type="match status" value="1"/>
</dbReference>
<dbReference type="InterPro" id="IPR046826">
    <property type="entry name" value="PDH_N"/>
</dbReference>
<feature type="domain" description="Prephenate dehydratase" evidence="3">
    <location>
        <begin position="5"/>
        <end position="182"/>
    </location>
</feature>
<dbReference type="InterPro" id="IPR018528">
    <property type="entry name" value="Preph_deHydtase_CS"/>
</dbReference>
<dbReference type="SUPFAM" id="SSF53850">
    <property type="entry name" value="Periplasmic binding protein-like II"/>
    <property type="match status" value="1"/>
</dbReference>
<gene>
    <name evidence="5" type="primary">TYRAAT2</name>
    <name evidence="5" type="ORF">SNAT2548_LOCUS2966</name>
</gene>
<dbReference type="InterPro" id="IPR045011">
    <property type="entry name" value="TYRAAT1/2"/>
</dbReference>
<evidence type="ECO:0000259" key="3">
    <source>
        <dbReference type="PROSITE" id="PS51171"/>
    </source>
</evidence>
<dbReference type="GO" id="GO:0033730">
    <property type="term" value="F:arogenate dehydrogenase (NADP+) activity"/>
    <property type="evidence" value="ECO:0007669"/>
    <property type="project" value="InterPro"/>
</dbReference>
<dbReference type="SUPFAM" id="SSF51735">
    <property type="entry name" value="NAD(P)-binding Rossmann-fold domains"/>
    <property type="match status" value="1"/>
</dbReference>
<dbReference type="SUPFAM" id="SSF55021">
    <property type="entry name" value="ACT-like"/>
    <property type="match status" value="2"/>
</dbReference>
<evidence type="ECO:0000313" key="5">
    <source>
        <dbReference type="EMBL" id="CAE7022953.1"/>
    </source>
</evidence>
<dbReference type="Proteomes" id="UP000604046">
    <property type="component" value="Unassembled WGS sequence"/>
</dbReference>
<dbReference type="InterPro" id="IPR059064">
    <property type="entry name" value="TYRAAT2_C"/>
</dbReference>
<dbReference type="PANTHER" id="PTHR43207:SF4">
    <property type="entry name" value="AROGENATE DEHYDROGENASE 2, CHLOROPLASTIC"/>
    <property type="match status" value="1"/>
</dbReference>
<dbReference type="CDD" id="cd13631">
    <property type="entry name" value="PBP2_Ct-PDT_like"/>
    <property type="match status" value="1"/>
</dbReference>
<keyword evidence="1" id="KW-0560">Oxidoreductase</keyword>
<dbReference type="GO" id="GO:0008977">
    <property type="term" value="F:prephenate dehydrogenase (NAD+) activity"/>
    <property type="evidence" value="ECO:0007669"/>
    <property type="project" value="InterPro"/>
</dbReference>
<protein>
    <submittedName>
        <fullName evidence="5">TYRAAT2 protein</fullName>
    </submittedName>
</protein>
<feature type="domain" description="Prephenate/arogenate dehydrogenase" evidence="4">
    <location>
        <begin position="330"/>
        <end position="586"/>
    </location>
</feature>
<dbReference type="GO" id="GO:0009094">
    <property type="term" value="P:L-phenylalanine biosynthetic process"/>
    <property type="evidence" value="ECO:0007669"/>
    <property type="project" value="InterPro"/>
</dbReference>
<reference evidence="5" key="1">
    <citation type="submission" date="2021-02" db="EMBL/GenBank/DDBJ databases">
        <authorList>
            <person name="Dougan E. K."/>
            <person name="Rhodes N."/>
            <person name="Thang M."/>
            <person name="Chan C."/>
        </authorList>
    </citation>
    <scope>NUCLEOTIDE SEQUENCE</scope>
</reference>
<dbReference type="Gene3D" id="3.30.70.260">
    <property type="match status" value="1"/>
</dbReference>
<proteinExistence type="predicted"/>
<dbReference type="InterPro" id="IPR045865">
    <property type="entry name" value="ACT-like_dom_sf"/>
</dbReference>
<organism evidence="5 6">
    <name type="scientific">Symbiodinium natans</name>
    <dbReference type="NCBI Taxonomy" id="878477"/>
    <lineage>
        <taxon>Eukaryota</taxon>
        <taxon>Sar</taxon>
        <taxon>Alveolata</taxon>
        <taxon>Dinophyceae</taxon>
        <taxon>Suessiales</taxon>
        <taxon>Symbiodiniaceae</taxon>
        <taxon>Symbiodinium</taxon>
    </lineage>
</organism>
<dbReference type="InterPro" id="IPR001086">
    <property type="entry name" value="Preph_deHydtase"/>
</dbReference>
<dbReference type="PROSITE" id="PS51171">
    <property type="entry name" value="PREPHENATE_DEHYDR_3"/>
    <property type="match status" value="1"/>
</dbReference>
<comment type="pathway">
    <text evidence="2">Amino-acid biosynthesis.</text>
</comment>
<dbReference type="GO" id="GO:0004664">
    <property type="term" value="F:prephenate dehydratase activity"/>
    <property type="evidence" value="ECO:0007669"/>
    <property type="project" value="InterPro"/>
</dbReference>
<dbReference type="PROSITE" id="PS00858">
    <property type="entry name" value="PREPHENATE_DEHYDR_2"/>
    <property type="match status" value="1"/>
</dbReference>
<dbReference type="GO" id="GO:0006571">
    <property type="term" value="P:tyrosine biosynthetic process"/>
    <property type="evidence" value="ECO:0007669"/>
    <property type="project" value="InterPro"/>
</dbReference>
<evidence type="ECO:0000259" key="4">
    <source>
        <dbReference type="PROSITE" id="PS51176"/>
    </source>
</evidence>
<dbReference type="AlphaFoldDB" id="A0A812I9X9"/>
<dbReference type="InterPro" id="IPR003099">
    <property type="entry name" value="Prephen_DH"/>
</dbReference>
<dbReference type="GO" id="GO:0004665">
    <property type="term" value="F:prephenate dehydrogenase (NADP+) activity"/>
    <property type="evidence" value="ECO:0007669"/>
    <property type="project" value="InterPro"/>
</dbReference>
<evidence type="ECO:0000313" key="6">
    <source>
        <dbReference type="Proteomes" id="UP000604046"/>
    </source>
</evidence>
<dbReference type="Gene3D" id="3.40.50.720">
    <property type="entry name" value="NAD(P)-binding Rossmann-like Domain"/>
    <property type="match status" value="1"/>
</dbReference>
<accession>A0A812I9X9</accession>
<dbReference type="PROSITE" id="PS00857">
    <property type="entry name" value="PREPHENATE_DEHYDR_1"/>
    <property type="match status" value="1"/>
</dbReference>
<keyword evidence="6" id="KW-1185">Reference proteome</keyword>
<dbReference type="EMBL" id="CAJNDS010000180">
    <property type="protein sequence ID" value="CAE7022953.1"/>
    <property type="molecule type" value="Genomic_DNA"/>
</dbReference>
<name>A0A812I9X9_9DINO</name>
<dbReference type="OrthoDB" id="2414662at2759"/>
<comment type="caution">
    <text evidence="5">The sequence shown here is derived from an EMBL/GenBank/DDBJ whole genome shotgun (WGS) entry which is preliminary data.</text>
</comment>
<dbReference type="Pfam" id="PF26213">
    <property type="entry name" value="TYRAAT1_C"/>
    <property type="match status" value="1"/>
</dbReference>
<evidence type="ECO:0000256" key="1">
    <source>
        <dbReference type="ARBA" id="ARBA00023002"/>
    </source>
</evidence>
<dbReference type="PANTHER" id="PTHR43207">
    <property type="entry name" value="AROGENATE DEHYDROGENASE-RELATED"/>
    <property type="match status" value="1"/>
</dbReference>
<dbReference type="Pfam" id="PF00800">
    <property type="entry name" value="PDT"/>
    <property type="match status" value="1"/>
</dbReference>
<dbReference type="InterPro" id="IPR036291">
    <property type="entry name" value="NAD(P)-bd_dom_sf"/>
</dbReference>
<dbReference type="PROSITE" id="PS51176">
    <property type="entry name" value="PDH_ADH"/>
    <property type="match status" value="1"/>
</dbReference>
<evidence type="ECO:0000256" key="2">
    <source>
        <dbReference type="ARBA" id="ARBA00029440"/>
    </source>
</evidence>
<sequence length="586" mass="64996">MAHYTVAFQGERGAYSEQAVYELLGRTGVQCVGYQSFDDAFAAVSSGSTNLLMVPIENTLGGTIHANCDLQLQHNLFIIAEHSLRVRHTLMALPGTKKESLTKAISHPQALAQCSSYLKKQGIPAEAAYDTAGSAKLIAEGKMKGVASICSELAAEHYGLEILEKGIEDDDNNFTRFLLLRSDPVTVPPGIKCKTSVVFSLDNMAGALFKALSVFALRDIDLTKIESRPCKPDIMSNLERMYLSMRAAPAAKRAKTETSASEARFRYLFYVDFLASVDEHNVTNALRHLQEMTVYFRVLGSFPQGGALVGLKHLEDRMVPIFRPASEPKKRIGVLGFGTFGQFIGKKLALDHFVFATSRDNYSEVAANCGVTWCDSIDVLLEQQLDVLIISVSILSFEGMVRRICSCLASKDATHPSRRMLVVDVLSVKVHAKTTLTALLPETCDVLCTHPMFGPQSGKHGWTGLPFVFERVRLNNARRCEEFLKWWSNQGCRMVDMTCELHDEVAAGSQFVTHFTGRVLERLALTNTPINTKGFESLLQLVENTTRDSFDLFYALFKFNPNSSQQLSSLEQAVQEVSEQLRKCDK</sequence>
<dbReference type="Gene3D" id="3.40.190.10">
    <property type="entry name" value="Periplasmic binding protein-like II"/>
    <property type="match status" value="2"/>
</dbReference>
<dbReference type="GO" id="GO:0070403">
    <property type="term" value="F:NAD+ binding"/>
    <property type="evidence" value="ECO:0007669"/>
    <property type="project" value="InterPro"/>
</dbReference>
<dbReference type="CDD" id="cd04905">
    <property type="entry name" value="ACT_CM-PDT"/>
    <property type="match status" value="1"/>
</dbReference>